<organism evidence="1 2">
    <name type="scientific">Silvibacterium bohemicum</name>
    <dbReference type="NCBI Taxonomy" id="1577686"/>
    <lineage>
        <taxon>Bacteria</taxon>
        <taxon>Pseudomonadati</taxon>
        <taxon>Acidobacteriota</taxon>
        <taxon>Terriglobia</taxon>
        <taxon>Terriglobales</taxon>
        <taxon>Acidobacteriaceae</taxon>
        <taxon>Silvibacterium</taxon>
    </lineage>
</organism>
<sequence>MELCPYCGEWATLEVAEVFLDTRELVLDACCEGNLSGWIDSVELFTRRERTRWVFEQTGLIVKDILVANDTLCWTLDYGLELRPVSFAEAKEFIRVHHRHCDPPVGWKYGAALFNGGELVGVVTAGRPVSRVLAAKRCIEVTRV</sequence>
<protein>
    <submittedName>
        <fullName evidence="1">Uncharacterized protein</fullName>
    </submittedName>
</protein>
<dbReference type="OrthoDB" id="1653618at2"/>
<keyword evidence="2" id="KW-1185">Reference proteome</keyword>
<name>A0A841JSD9_9BACT</name>
<accession>A0A841JSD9</accession>
<dbReference type="NCBIfam" id="NF045478">
    <property type="entry name" value="XF1762_fam"/>
    <property type="match status" value="1"/>
</dbReference>
<gene>
    <name evidence="1" type="ORF">HNQ77_002264</name>
</gene>
<dbReference type="EMBL" id="JACHEK010000004">
    <property type="protein sequence ID" value="MBB6144312.1"/>
    <property type="molecule type" value="Genomic_DNA"/>
</dbReference>
<dbReference type="InterPro" id="IPR053780">
    <property type="entry name" value="Gp66-like"/>
</dbReference>
<evidence type="ECO:0000313" key="1">
    <source>
        <dbReference type="EMBL" id="MBB6144312.1"/>
    </source>
</evidence>
<dbReference type="AlphaFoldDB" id="A0A841JSD9"/>
<dbReference type="Proteomes" id="UP000538666">
    <property type="component" value="Unassembled WGS sequence"/>
</dbReference>
<comment type="caution">
    <text evidence="1">The sequence shown here is derived from an EMBL/GenBank/DDBJ whole genome shotgun (WGS) entry which is preliminary data.</text>
</comment>
<reference evidence="1 2" key="1">
    <citation type="submission" date="2020-08" db="EMBL/GenBank/DDBJ databases">
        <title>Genomic Encyclopedia of Type Strains, Phase IV (KMG-IV): sequencing the most valuable type-strain genomes for metagenomic binning, comparative biology and taxonomic classification.</title>
        <authorList>
            <person name="Goeker M."/>
        </authorList>
    </citation>
    <scope>NUCLEOTIDE SEQUENCE [LARGE SCALE GENOMIC DNA]</scope>
    <source>
        <strain evidence="1 2">DSM 103733</strain>
    </source>
</reference>
<proteinExistence type="predicted"/>
<evidence type="ECO:0000313" key="2">
    <source>
        <dbReference type="Proteomes" id="UP000538666"/>
    </source>
</evidence>